<sequence length="70" mass="7633">MRAGCKVETSELDGLVRKLPRNRDEMRPALNALYATGPKPTGSRELDNTYSAMARDFGMSGSPGEMTARV</sequence>
<reference evidence="2" key="1">
    <citation type="submission" date="2015-10" db="EMBL/GenBank/DDBJ databases">
        <authorList>
            <person name="Ju K.-S."/>
            <person name="Doroghazi J.R."/>
            <person name="Metcalf W.W."/>
        </authorList>
    </citation>
    <scope>NUCLEOTIDE SEQUENCE [LARGE SCALE GENOMIC DNA]</scope>
    <source>
        <strain evidence="2">NRRL 3151</strain>
    </source>
</reference>
<evidence type="ECO:0000313" key="2">
    <source>
        <dbReference type="Proteomes" id="UP000053923"/>
    </source>
</evidence>
<dbReference type="AlphaFoldDB" id="A0A0X3V630"/>
<protein>
    <submittedName>
        <fullName evidence="1">Uncharacterized protein</fullName>
    </submittedName>
</protein>
<comment type="caution">
    <text evidence="1">The sequence shown here is derived from an EMBL/GenBank/DDBJ whole genome shotgun (WGS) entry which is preliminary data.</text>
</comment>
<organism evidence="1 2">
    <name type="scientific">Streptomyces regalis</name>
    <dbReference type="NCBI Taxonomy" id="68262"/>
    <lineage>
        <taxon>Bacteria</taxon>
        <taxon>Bacillati</taxon>
        <taxon>Actinomycetota</taxon>
        <taxon>Actinomycetes</taxon>
        <taxon>Kitasatosporales</taxon>
        <taxon>Streptomycetaceae</taxon>
        <taxon>Streptomyces</taxon>
    </lineage>
</organism>
<dbReference type="RefSeq" id="WP_062701950.1">
    <property type="nucleotide sequence ID" value="NZ_LLZG01000081.1"/>
</dbReference>
<gene>
    <name evidence="1" type="ORF">ADL12_13465</name>
</gene>
<name>A0A0X3V630_9ACTN</name>
<proteinExistence type="predicted"/>
<dbReference type="Proteomes" id="UP000053923">
    <property type="component" value="Unassembled WGS sequence"/>
</dbReference>
<accession>A0A0X3V630</accession>
<dbReference type="OrthoDB" id="4551929at2"/>
<dbReference type="EMBL" id="LLZG01000081">
    <property type="protein sequence ID" value="KUL40261.1"/>
    <property type="molecule type" value="Genomic_DNA"/>
</dbReference>
<keyword evidence="2" id="KW-1185">Reference proteome</keyword>
<evidence type="ECO:0000313" key="1">
    <source>
        <dbReference type="EMBL" id="KUL40261.1"/>
    </source>
</evidence>